<dbReference type="InterPro" id="IPR036388">
    <property type="entry name" value="WH-like_DNA-bd_sf"/>
</dbReference>
<dbReference type="PROSITE" id="PS51118">
    <property type="entry name" value="HTH_HXLR"/>
    <property type="match status" value="1"/>
</dbReference>
<proteinExistence type="predicted"/>
<dbReference type="EMBL" id="BMYX01000015">
    <property type="protein sequence ID" value="GGY20999.1"/>
    <property type="molecule type" value="Genomic_DNA"/>
</dbReference>
<name>A0A918P4N9_9NEIS</name>
<organism evidence="5 6">
    <name type="scientific">Paludibacterium paludis</name>
    <dbReference type="NCBI Taxonomy" id="1225769"/>
    <lineage>
        <taxon>Bacteria</taxon>
        <taxon>Pseudomonadati</taxon>
        <taxon>Pseudomonadota</taxon>
        <taxon>Betaproteobacteria</taxon>
        <taxon>Neisseriales</taxon>
        <taxon>Chromobacteriaceae</taxon>
        <taxon>Paludibacterium</taxon>
    </lineage>
</organism>
<dbReference type="Pfam" id="PF01638">
    <property type="entry name" value="HxlR"/>
    <property type="match status" value="1"/>
</dbReference>
<dbReference type="GO" id="GO:0003677">
    <property type="term" value="F:DNA binding"/>
    <property type="evidence" value="ECO:0007669"/>
    <property type="project" value="UniProtKB-KW"/>
</dbReference>
<reference evidence="5" key="1">
    <citation type="journal article" date="2014" name="Int. J. Syst. Evol. Microbiol.">
        <title>Complete genome sequence of Corynebacterium casei LMG S-19264T (=DSM 44701T), isolated from a smear-ripened cheese.</title>
        <authorList>
            <consortium name="US DOE Joint Genome Institute (JGI-PGF)"/>
            <person name="Walter F."/>
            <person name="Albersmeier A."/>
            <person name="Kalinowski J."/>
            <person name="Ruckert C."/>
        </authorList>
    </citation>
    <scope>NUCLEOTIDE SEQUENCE</scope>
    <source>
        <strain evidence="5">KCTC 32182</strain>
    </source>
</reference>
<gene>
    <name evidence="5" type="ORF">GCM10011289_25830</name>
</gene>
<evidence type="ECO:0000256" key="2">
    <source>
        <dbReference type="ARBA" id="ARBA00023125"/>
    </source>
</evidence>
<dbReference type="Proteomes" id="UP000645257">
    <property type="component" value="Unassembled WGS sequence"/>
</dbReference>
<sequence>MTRQPSGNPCPVNRILRVVMGTWTTYILWNLHRLGTLRFGELRAAIPDISAKVLTERLRMLEHEGLVHRDYTPTIPPQVAYSLTDKGRELHEVLDGLAALAVKWQSEAPRHE</sequence>
<evidence type="ECO:0000256" key="3">
    <source>
        <dbReference type="ARBA" id="ARBA00023163"/>
    </source>
</evidence>
<keyword evidence="1" id="KW-0805">Transcription regulation</keyword>
<feature type="domain" description="HTH hxlR-type" evidence="4">
    <location>
        <begin position="10"/>
        <end position="109"/>
    </location>
</feature>
<dbReference type="Gene3D" id="1.10.10.10">
    <property type="entry name" value="Winged helix-like DNA-binding domain superfamily/Winged helix DNA-binding domain"/>
    <property type="match status" value="1"/>
</dbReference>
<dbReference type="AlphaFoldDB" id="A0A918P4N9"/>
<accession>A0A918P4N9</accession>
<reference evidence="5" key="2">
    <citation type="submission" date="2020-09" db="EMBL/GenBank/DDBJ databases">
        <authorList>
            <person name="Sun Q."/>
            <person name="Kim S."/>
        </authorList>
    </citation>
    <scope>NUCLEOTIDE SEQUENCE</scope>
    <source>
        <strain evidence="5">KCTC 32182</strain>
    </source>
</reference>
<keyword evidence="6" id="KW-1185">Reference proteome</keyword>
<comment type="caution">
    <text evidence="5">The sequence shown here is derived from an EMBL/GenBank/DDBJ whole genome shotgun (WGS) entry which is preliminary data.</text>
</comment>
<dbReference type="InterPro" id="IPR036390">
    <property type="entry name" value="WH_DNA-bd_sf"/>
</dbReference>
<evidence type="ECO:0000313" key="5">
    <source>
        <dbReference type="EMBL" id="GGY20999.1"/>
    </source>
</evidence>
<dbReference type="PANTHER" id="PTHR33204:SF37">
    <property type="entry name" value="HTH-TYPE TRANSCRIPTIONAL REGULATOR YODB"/>
    <property type="match status" value="1"/>
</dbReference>
<evidence type="ECO:0000256" key="1">
    <source>
        <dbReference type="ARBA" id="ARBA00023015"/>
    </source>
</evidence>
<dbReference type="RefSeq" id="WP_189534970.1">
    <property type="nucleotide sequence ID" value="NZ_BMYX01000015.1"/>
</dbReference>
<dbReference type="SUPFAM" id="SSF46785">
    <property type="entry name" value="Winged helix' DNA-binding domain"/>
    <property type="match status" value="1"/>
</dbReference>
<protein>
    <submittedName>
        <fullName evidence="5">HxlR family transcriptional regulator</fullName>
    </submittedName>
</protein>
<dbReference type="InterPro" id="IPR002577">
    <property type="entry name" value="HTH_HxlR"/>
</dbReference>
<evidence type="ECO:0000313" key="6">
    <source>
        <dbReference type="Proteomes" id="UP000645257"/>
    </source>
</evidence>
<dbReference type="PANTHER" id="PTHR33204">
    <property type="entry name" value="TRANSCRIPTIONAL REGULATOR, MARR FAMILY"/>
    <property type="match status" value="1"/>
</dbReference>
<evidence type="ECO:0000259" key="4">
    <source>
        <dbReference type="PROSITE" id="PS51118"/>
    </source>
</evidence>
<keyword evidence="2" id="KW-0238">DNA-binding</keyword>
<keyword evidence="3" id="KW-0804">Transcription</keyword>